<feature type="signal peptide" evidence="1">
    <location>
        <begin position="1"/>
        <end position="24"/>
    </location>
</feature>
<evidence type="ECO:0000313" key="4">
    <source>
        <dbReference type="EMBL" id="GJD40703.1"/>
    </source>
</evidence>
<reference evidence="4" key="1">
    <citation type="journal article" date="2016" name="Front. Microbiol.">
        <title>Genome Sequence of the Piezophilic, Mesophilic Sulfate-Reducing Bacterium Desulfovibrio indicus J2T.</title>
        <authorList>
            <person name="Cao J."/>
            <person name="Maignien L."/>
            <person name="Shao Z."/>
            <person name="Alain K."/>
            <person name="Jebbar M."/>
        </authorList>
    </citation>
    <scope>NUCLEOTIDE SEQUENCE</scope>
    <source>
        <strain evidence="4">DSM 21893</strain>
    </source>
</reference>
<dbReference type="EMBL" id="BPQF01000015">
    <property type="protein sequence ID" value="GJD40703.1"/>
    <property type="molecule type" value="Genomic_DNA"/>
</dbReference>
<dbReference type="PANTHER" id="PTHR31157">
    <property type="entry name" value="SCP DOMAIN-CONTAINING PROTEIN"/>
    <property type="match status" value="1"/>
</dbReference>
<dbReference type="CDD" id="cd05379">
    <property type="entry name" value="CAP_bacterial"/>
    <property type="match status" value="1"/>
</dbReference>
<sequence length="165" mass="17223">MTMGFRVFGLALLGGLALSGCAKEAPTTGALPSLYWPMTTSGASVDTATARDMISAYRARSGGAPLRIDPDLQRLAEAEAAAMAAADKPSQAQTVKVAVQRLGYAGAQANLSAGYHTLAEAFSGWRDSPAHNAVMLAPRATRMGIATAYAPNSKYKVYWALLVAE</sequence>
<dbReference type="Gene3D" id="3.40.33.10">
    <property type="entry name" value="CAP"/>
    <property type="match status" value="1"/>
</dbReference>
<accession>A0A679K988</accession>
<reference evidence="4" key="3">
    <citation type="submission" date="2021-08" db="EMBL/GenBank/DDBJ databases">
        <authorList>
            <person name="Tani A."/>
            <person name="Ola A."/>
            <person name="Ogura Y."/>
            <person name="Katsura K."/>
            <person name="Hayashi T."/>
        </authorList>
    </citation>
    <scope>NUCLEOTIDE SEQUENCE</scope>
    <source>
        <strain evidence="4">DSM 21893</strain>
    </source>
</reference>
<dbReference type="InterPro" id="IPR014044">
    <property type="entry name" value="CAP_dom"/>
</dbReference>
<dbReference type="AlphaFoldDB" id="A0A679K988"/>
<evidence type="ECO:0000259" key="2">
    <source>
        <dbReference type="Pfam" id="PF00188"/>
    </source>
</evidence>
<keyword evidence="5" id="KW-1185">Reference proteome</keyword>
<reference evidence="3" key="2">
    <citation type="submission" date="2019-12" db="EMBL/GenBank/DDBJ databases">
        <authorList>
            <person name="Cremers G."/>
        </authorList>
    </citation>
    <scope>NUCLEOTIDE SEQUENCE</scope>
    <source>
        <strain evidence="3">Mbul2</strain>
    </source>
</reference>
<organism evidence="3">
    <name type="scientific">Methylobacterium bullatum</name>
    <dbReference type="NCBI Taxonomy" id="570505"/>
    <lineage>
        <taxon>Bacteria</taxon>
        <taxon>Pseudomonadati</taxon>
        <taxon>Pseudomonadota</taxon>
        <taxon>Alphaproteobacteria</taxon>
        <taxon>Hyphomicrobiales</taxon>
        <taxon>Methylobacteriaceae</taxon>
        <taxon>Methylobacterium</taxon>
    </lineage>
</organism>
<dbReference type="RefSeq" id="WP_018043047.1">
    <property type="nucleotide sequence ID" value="NZ_BPQF01000015.1"/>
</dbReference>
<feature type="domain" description="SCP" evidence="2">
    <location>
        <begin position="52"/>
        <end position="160"/>
    </location>
</feature>
<feature type="chain" id="PRO_5044628469" description="SCP domain-containing protein" evidence="1">
    <location>
        <begin position="25"/>
        <end position="165"/>
    </location>
</feature>
<protein>
    <recommendedName>
        <fullName evidence="2">SCP domain-containing protein</fullName>
    </recommendedName>
</protein>
<dbReference type="Proteomes" id="UP001055307">
    <property type="component" value="Unassembled WGS sequence"/>
</dbReference>
<evidence type="ECO:0000313" key="5">
    <source>
        <dbReference type="Proteomes" id="UP001055307"/>
    </source>
</evidence>
<keyword evidence="1" id="KW-0732">Signal</keyword>
<proteinExistence type="predicted"/>
<evidence type="ECO:0000256" key="1">
    <source>
        <dbReference type="SAM" id="SignalP"/>
    </source>
</evidence>
<name>A0A679K988_9HYPH</name>
<dbReference type="SUPFAM" id="SSF55797">
    <property type="entry name" value="PR-1-like"/>
    <property type="match status" value="1"/>
</dbReference>
<evidence type="ECO:0000313" key="3">
    <source>
        <dbReference type="EMBL" id="CAA2145266.1"/>
    </source>
</evidence>
<gene>
    <name evidence="3" type="ORF">MBLL_04389</name>
    <name evidence="4" type="ORF">OICFNHDK_3176</name>
</gene>
<dbReference type="InterPro" id="IPR035940">
    <property type="entry name" value="CAP_sf"/>
</dbReference>
<dbReference type="EMBL" id="LR743511">
    <property type="protein sequence ID" value="CAA2145266.1"/>
    <property type="molecule type" value="Genomic_DNA"/>
</dbReference>
<dbReference type="PANTHER" id="PTHR31157:SF1">
    <property type="entry name" value="SCP DOMAIN-CONTAINING PROTEIN"/>
    <property type="match status" value="1"/>
</dbReference>
<dbReference type="Pfam" id="PF00188">
    <property type="entry name" value="CAP"/>
    <property type="match status" value="1"/>
</dbReference>
<dbReference type="PROSITE" id="PS51257">
    <property type="entry name" value="PROKAR_LIPOPROTEIN"/>
    <property type="match status" value="1"/>
</dbReference>